<dbReference type="AlphaFoldDB" id="A0A1T2L4A1"/>
<evidence type="ECO:0000313" key="2">
    <source>
        <dbReference type="Proteomes" id="UP000191110"/>
    </source>
</evidence>
<dbReference type="Proteomes" id="UP000191110">
    <property type="component" value="Unassembled WGS sequence"/>
</dbReference>
<dbReference type="Gene3D" id="3.30.590.20">
    <property type="match status" value="1"/>
</dbReference>
<dbReference type="InterPro" id="IPR014746">
    <property type="entry name" value="Gln_synth/guanido_kin_cat_dom"/>
</dbReference>
<dbReference type="GO" id="GO:0016879">
    <property type="term" value="F:ligase activity, forming carbon-nitrogen bonds"/>
    <property type="evidence" value="ECO:0007669"/>
    <property type="project" value="TreeGrafter"/>
</dbReference>
<dbReference type="PANTHER" id="PTHR36510:SF3">
    <property type="entry name" value="CONSERVED PROTEIN"/>
    <property type="match status" value="1"/>
</dbReference>
<gene>
    <name evidence="1" type="ORF">BOW53_09515</name>
</gene>
<name>A0A1T2L4A1_9GAMM</name>
<dbReference type="OrthoDB" id="240589at2"/>
<reference evidence="1 2" key="1">
    <citation type="submission" date="2016-11" db="EMBL/GenBank/DDBJ databases">
        <title>Mixed transmission modes and dynamic genome evolution in an obligate animal-bacterial symbiosis.</title>
        <authorList>
            <person name="Russell S.L."/>
            <person name="Corbett-Detig R.B."/>
            <person name="Cavanaugh C.M."/>
        </authorList>
    </citation>
    <scope>NUCLEOTIDE SEQUENCE [LARGE SCALE GENOMIC DNA]</scope>
    <source>
        <strain evidence="1">Sveles-Q1</strain>
    </source>
</reference>
<protein>
    <submittedName>
        <fullName evidence="1">Glutamate--cysteine ligase</fullName>
    </submittedName>
</protein>
<dbReference type="InterPro" id="IPR050141">
    <property type="entry name" value="GCL_type2/YbdK_subfam"/>
</dbReference>
<dbReference type="RefSeq" id="WP_078483849.1">
    <property type="nucleotide sequence ID" value="NZ_MPRL01000037.1"/>
</dbReference>
<accession>A0A1T2L4A1</accession>
<dbReference type="SUPFAM" id="SSF55931">
    <property type="entry name" value="Glutamine synthetase/guanido kinase"/>
    <property type="match status" value="1"/>
</dbReference>
<proteinExistence type="predicted"/>
<dbReference type="Pfam" id="PF04107">
    <property type="entry name" value="GCS2"/>
    <property type="match status" value="1"/>
</dbReference>
<organism evidence="1 2">
    <name type="scientific">Solemya pervernicosa gill symbiont</name>
    <dbReference type="NCBI Taxonomy" id="642797"/>
    <lineage>
        <taxon>Bacteria</taxon>
        <taxon>Pseudomonadati</taxon>
        <taxon>Pseudomonadota</taxon>
        <taxon>Gammaproteobacteria</taxon>
        <taxon>sulfur-oxidizing symbionts</taxon>
    </lineage>
</organism>
<evidence type="ECO:0000313" key="1">
    <source>
        <dbReference type="EMBL" id="OOZ39945.1"/>
    </source>
</evidence>
<dbReference type="PANTHER" id="PTHR36510">
    <property type="entry name" value="GLUTAMATE--CYSTEINE LIGASE 2-RELATED"/>
    <property type="match status" value="1"/>
</dbReference>
<keyword evidence="1" id="KW-0436">Ligase</keyword>
<dbReference type="EMBL" id="MPRL01000037">
    <property type="protein sequence ID" value="OOZ39945.1"/>
    <property type="molecule type" value="Genomic_DNA"/>
</dbReference>
<sequence length="476" mass="54682">MGQEIVESQFEKRDFHRFEKLLREETNLLRGWFEEWRFSTDINVGGFELEACLVDSSGRPLPNNDRFMERLDETLVMPELARFNVELNTEPHRLSHDALALMHKELQTQWEHYSDVAEGLDSELVMTGILPSIRDSDLSLQNMSDLRRYHALNQQVLRMRNGEPLRLDISGREHLEVVHQDVMLESAATSFQIHMQVPEDLAVRYYNAAIIASAPMVAASANSPYLFGRDLWDETRIPLFEQAVDVGGFAGAAHGPMRRVGFGMGYARKSLFECFEENVEHFPIMLPIDYQSEPEELRHMRLHNGTIWRWNRPLIGFIDGKPHLRIEHRVVPSGPTVVDSIANAALFFGLITELVEAEQAPESQIEFATARDNFYEASRLGLHAHVNWIDGKRVGIHALLRDQLVPLAWKGLERLGLDQYDIDTYMEIIEARMRSGQNGAVWQREYVAKNGRDMQALTLAYLEHQKSGEPVHDWSL</sequence>
<dbReference type="InterPro" id="IPR006336">
    <property type="entry name" value="GCS2"/>
</dbReference>
<dbReference type="PIRSF" id="PIRSF012666">
    <property type="entry name" value="UCP012666"/>
    <property type="match status" value="1"/>
</dbReference>
<dbReference type="InterPro" id="IPR016602">
    <property type="entry name" value="UCP012666"/>
</dbReference>
<keyword evidence="2" id="KW-1185">Reference proteome</keyword>
<comment type="caution">
    <text evidence="1">The sequence shown here is derived from an EMBL/GenBank/DDBJ whole genome shotgun (WGS) entry which is preliminary data.</text>
</comment>